<protein>
    <submittedName>
        <fullName evidence="1">Uncharacterized protein</fullName>
    </submittedName>
</protein>
<name>A0A0A9I0Q2_ARUDO</name>
<accession>A0A0A9I0Q2</accession>
<sequence>MPNHRFYTHLAIRHDSNIAQKMAQMRKKKCTEILLTVFLSQNLN</sequence>
<proteinExistence type="predicted"/>
<dbReference type="EMBL" id="GBRH01159138">
    <property type="protein sequence ID" value="JAE38758.1"/>
    <property type="molecule type" value="Transcribed_RNA"/>
</dbReference>
<evidence type="ECO:0000313" key="1">
    <source>
        <dbReference type="EMBL" id="JAE38758.1"/>
    </source>
</evidence>
<reference evidence="1" key="2">
    <citation type="journal article" date="2015" name="Data Brief">
        <title>Shoot transcriptome of the giant reed, Arundo donax.</title>
        <authorList>
            <person name="Barrero R.A."/>
            <person name="Guerrero F.D."/>
            <person name="Moolhuijzen P."/>
            <person name="Goolsby J.A."/>
            <person name="Tidwell J."/>
            <person name="Bellgard S.E."/>
            <person name="Bellgard M.I."/>
        </authorList>
    </citation>
    <scope>NUCLEOTIDE SEQUENCE</scope>
    <source>
        <tissue evidence="1">Shoot tissue taken approximately 20 cm above the soil surface</tissue>
    </source>
</reference>
<dbReference type="AlphaFoldDB" id="A0A0A9I0Q2"/>
<reference evidence="1" key="1">
    <citation type="submission" date="2014-09" db="EMBL/GenBank/DDBJ databases">
        <authorList>
            <person name="Magalhaes I.L.F."/>
            <person name="Oliveira U."/>
            <person name="Santos F.R."/>
            <person name="Vidigal T.H.D.A."/>
            <person name="Brescovit A.D."/>
            <person name="Santos A.J."/>
        </authorList>
    </citation>
    <scope>NUCLEOTIDE SEQUENCE</scope>
    <source>
        <tissue evidence="1">Shoot tissue taken approximately 20 cm above the soil surface</tissue>
    </source>
</reference>
<organism evidence="1">
    <name type="scientific">Arundo donax</name>
    <name type="common">Giant reed</name>
    <name type="synonym">Donax arundinaceus</name>
    <dbReference type="NCBI Taxonomy" id="35708"/>
    <lineage>
        <taxon>Eukaryota</taxon>
        <taxon>Viridiplantae</taxon>
        <taxon>Streptophyta</taxon>
        <taxon>Embryophyta</taxon>
        <taxon>Tracheophyta</taxon>
        <taxon>Spermatophyta</taxon>
        <taxon>Magnoliopsida</taxon>
        <taxon>Liliopsida</taxon>
        <taxon>Poales</taxon>
        <taxon>Poaceae</taxon>
        <taxon>PACMAD clade</taxon>
        <taxon>Arundinoideae</taxon>
        <taxon>Arundineae</taxon>
        <taxon>Arundo</taxon>
    </lineage>
</organism>